<accession>A6GJA6</accession>
<dbReference type="RefSeq" id="WP_006976792.1">
    <property type="nucleotide sequence ID" value="NZ_ABCS01000152.1"/>
</dbReference>
<evidence type="ECO:0000313" key="1">
    <source>
        <dbReference type="EMBL" id="EDM74051.1"/>
    </source>
</evidence>
<gene>
    <name evidence="1" type="ORF">PPSIR1_16880</name>
</gene>
<protein>
    <submittedName>
        <fullName evidence="1">Uncharacterized protein</fullName>
    </submittedName>
</protein>
<comment type="caution">
    <text evidence="1">The sequence shown here is derived from an EMBL/GenBank/DDBJ whole genome shotgun (WGS) entry which is preliminary data.</text>
</comment>
<dbReference type="AlphaFoldDB" id="A6GJA6"/>
<dbReference type="EMBL" id="ABCS01000152">
    <property type="protein sequence ID" value="EDM74051.1"/>
    <property type="molecule type" value="Genomic_DNA"/>
</dbReference>
<proteinExistence type="predicted"/>
<dbReference type="Proteomes" id="UP000005801">
    <property type="component" value="Unassembled WGS sequence"/>
</dbReference>
<keyword evidence="2" id="KW-1185">Reference proteome</keyword>
<name>A6GJA6_9BACT</name>
<sequence>MIGFACDSGEPEGADPHAQAMGSAFALNTLLGDGFEGESLRDGFVLPELPDAGTQPWEPANGYFERNFDDPKDQVFYDDCPAGPADGPLEFVDEIEVTPADQSLTWYNVLTFIPEGVTVLDGQGEVRELGDREALESCEYSSSHAHCERSGVQFDFAALPFLPGIDARLVGSSELHMFWDYGQQGFYVIRKGSSACEGADCGHPFVANFPATPPPEGCESMGGQVYQRLTSP</sequence>
<organism evidence="1 2">
    <name type="scientific">Plesiocystis pacifica SIR-1</name>
    <dbReference type="NCBI Taxonomy" id="391625"/>
    <lineage>
        <taxon>Bacteria</taxon>
        <taxon>Pseudomonadati</taxon>
        <taxon>Myxococcota</taxon>
        <taxon>Polyangia</taxon>
        <taxon>Nannocystales</taxon>
        <taxon>Nannocystaceae</taxon>
        <taxon>Plesiocystis</taxon>
    </lineage>
</organism>
<evidence type="ECO:0000313" key="2">
    <source>
        <dbReference type="Proteomes" id="UP000005801"/>
    </source>
</evidence>
<reference evidence="1 2" key="1">
    <citation type="submission" date="2007-06" db="EMBL/GenBank/DDBJ databases">
        <authorList>
            <person name="Shimkets L."/>
            <person name="Ferriera S."/>
            <person name="Johnson J."/>
            <person name="Kravitz S."/>
            <person name="Beeson K."/>
            <person name="Sutton G."/>
            <person name="Rogers Y.-H."/>
            <person name="Friedman R."/>
            <person name="Frazier M."/>
            <person name="Venter J.C."/>
        </authorList>
    </citation>
    <scope>NUCLEOTIDE SEQUENCE [LARGE SCALE GENOMIC DNA]</scope>
    <source>
        <strain evidence="1 2">SIR-1</strain>
    </source>
</reference>